<evidence type="ECO:0000313" key="5">
    <source>
        <dbReference type="Proteomes" id="UP000467840"/>
    </source>
</evidence>
<keyword evidence="3" id="KW-0687">Ribonucleoprotein</keyword>
<dbReference type="GO" id="GO:1990904">
    <property type="term" value="C:ribonucleoprotein complex"/>
    <property type="evidence" value="ECO:0007669"/>
    <property type="project" value="UniProtKB-KW"/>
</dbReference>
<dbReference type="PANTHER" id="PTHR35108:SF12">
    <property type="entry name" value="SMALL RIBOSOMAL SUBUNIT PROTEIN CS23Y"/>
    <property type="match status" value="1"/>
</dbReference>
<comment type="caution">
    <text evidence="4">The sequence shown here is derived from an EMBL/GenBank/DDBJ whole genome shotgun (WGS) entry which is preliminary data.</text>
</comment>
<gene>
    <name evidence="4" type="ORF">GH714_032323</name>
</gene>
<dbReference type="AlphaFoldDB" id="A0A6A6LGA4"/>
<dbReference type="GO" id="GO:0005840">
    <property type="term" value="C:ribosome"/>
    <property type="evidence" value="ECO:0007669"/>
    <property type="project" value="UniProtKB-KW"/>
</dbReference>
<evidence type="ECO:0008006" key="6">
    <source>
        <dbReference type="Google" id="ProtNLM"/>
    </source>
</evidence>
<keyword evidence="5" id="KW-1185">Reference proteome</keyword>
<dbReference type="InterPro" id="IPR038447">
    <property type="entry name" value="PSRP-3/Ycf65_sf"/>
</dbReference>
<dbReference type="InterPro" id="IPR006924">
    <property type="entry name" value="Ribosomal_cS23-like"/>
</dbReference>
<evidence type="ECO:0000313" key="4">
    <source>
        <dbReference type="EMBL" id="KAF2299515.1"/>
    </source>
</evidence>
<reference evidence="4 5" key="1">
    <citation type="journal article" date="2020" name="Mol. Plant">
        <title>The Chromosome-Based Rubber Tree Genome Provides New Insights into Spurge Genome Evolution and Rubber Biosynthesis.</title>
        <authorList>
            <person name="Liu J."/>
            <person name="Shi C."/>
            <person name="Shi C.C."/>
            <person name="Li W."/>
            <person name="Zhang Q.J."/>
            <person name="Zhang Y."/>
            <person name="Li K."/>
            <person name="Lu H.F."/>
            <person name="Shi C."/>
            <person name="Zhu S.T."/>
            <person name="Xiao Z.Y."/>
            <person name="Nan H."/>
            <person name="Yue Y."/>
            <person name="Zhu X.G."/>
            <person name="Wu Y."/>
            <person name="Hong X.N."/>
            <person name="Fan G.Y."/>
            <person name="Tong Y."/>
            <person name="Zhang D."/>
            <person name="Mao C.L."/>
            <person name="Liu Y.L."/>
            <person name="Hao S.J."/>
            <person name="Liu W.Q."/>
            <person name="Lv M.Q."/>
            <person name="Zhang H.B."/>
            <person name="Liu Y."/>
            <person name="Hu-Tang G.R."/>
            <person name="Wang J.P."/>
            <person name="Wang J.H."/>
            <person name="Sun Y.H."/>
            <person name="Ni S.B."/>
            <person name="Chen W.B."/>
            <person name="Zhang X.C."/>
            <person name="Jiao Y.N."/>
            <person name="Eichler E.E."/>
            <person name="Li G.H."/>
            <person name="Liu X."/>
            <person name="Gao L.Z."/>
        </authorList>
    </citation>
    <scope>NUCLEOTIDE SEQUENCE [LARGE SCALE GENOMIC DNA]</scope>
    <source>
        <strain evidence="5">cv. GT1</strain>
        <tissue evidence="4">Leaf</tissue>
    </source>
</reference>
<dbReference type="EMBL" id="JAAGAX010000011">
    <property type="protein sequence ID" value="KAF2299515.1"/>
    <property type="molecule type" value="Genomic_DNA"/>
</dbReference>
<proteinExistence type="inferred from homology"/>
<evidence type="ECO:0000256" key="2">
    <source>
        <dbReference type="ARBA" id="ARBA00022980"/>
    </source>
</evidence>
<keyword evidence="2" id="KW-0689">Ribosomal protein</keyword>
<sequence>MEKPRIVLKLIWMHKAIGVALDQVIPGFGTIPLSPYYFWPKEDAWEQLKMLLESKPWISRKQMHILLNQATDVINLWQESKSFSMRASGVWFFGLG</sequence>
<evidence type="ECO:0000256" key="1">
    <source>
        <dbReference type="ARBA" id="ARBA00008561"/>
    </source>
</evidence>
<dbReference type="Proteomes" id="UP000467840">
    <property type="component" value="Chromosome 1"/>
</dbReference>
<protein>
    <recommendedName>
        <fullName evidence="6">30S ribosomal protein 3, chloroplastic</fullName>
    </recommendedName>
</protein>
<dbReference type="PANTHER" id="PTHR35108">
    <property type="entry name" value="30S RIBOSOMAL PROTEIN 3, CHLOROPLASTIC"/>
    <property type="match status" value="1"/>
</dbReference>
<name>A0A6A6LGA4_HEVBR</name>
<dbReference type="GO" id="GO:0006412">
    <property type="term" value="P:translation"/>
    <property type="evidence" value="ECO:0007669"/>
    <property type="project" value="InterPro"/>
</dbReference>
<comment type="similarity">
    <text evidence="1">Belongs to the chloroplast-specific ribosomal protein cS23 family.</text>
</comment>
<organism evidence="4 5">
    <name type="scientific">Hevea brasiliensis</name>
    <name type="common">Para rubber tree</name>
    <name type="synonym">Siphonia brasiliensis</name>
    <dbReference type="NCBI Taxonomy" id="3981"/>
    <lineage>
        <taxon>Eukaryota</taxon>
        <taxon>Viridiplantae</taxon>
        <taxon>Streptophyta</taxon>
        <taxon>Embryophyta</taxon>
        <taxon>Tracheophyta</taxon>
        <taxon>Spermatophyta</taxon>
        <taxon>Magnoliopsida</taxon>
        <taxon>eudicotyledons</taxon>
        <taxon>Gunneridae</taxon>
        <taxon>Pentapetalae</taxon>
        <taxon>rosids</taxon>
        <taxon>fabids</taxon>
        <taxon>Malpighiales</taxon>
        <taxon>Euphorbiaceae</taxon>
        <taxon>Crotonoideae</taxon>
        <taxon>Micrandreae</taxon>
        <taxon>Hevea</taxon>
    </lineage>
</organism>
<dbReference type="Gene3D" id="3.30.390.140">
    <property type="match status" value="1"/>
</dbReference>
<dbReference type="GO" id="GO:0003735">
    <property type="term" value="F:structural constituent of ribosome"/>
    <property type="evidence" value="ECO:0007669"/>
    <property type="project" value="InterPro"/>
</dbReference>
<accession>A0A6A6LGA4</accession>
<evidence type="ECO:0000256" key="3">
    <source>
        <dbReference type="ARBA" id="ARBA00023274"/>
    </source>
</evidence>
<dbReference type="Pfam" id="PF04839">
    <property type="entry name" value="PSRP-3_Ycf65"/>
    <property type="match status" value="1"/>
</dbReference>